<evidence type="ECO:0008006" key="3">
    <source>
        <dbReference type="Google" id="ProtNLM"/>
    </source>
</evidence>
<dbReference type="AlphaFoldDB" id="A0AAW9IY44"/>
<evidence type="ECO:0000313" key="1">
    <source>
        <dbReference type="EMBL" id="MDZ5034809.1"/>
    </source>
</evidence>
<proteinExistence type="predicted"/>
<sequence>YKNFKVQLSTEVSISETNKTLNMRIEDVGYIKRLTRLMSDTLKLYGFNTQNYSSEPSMHISLASLNYIPKDMKKFDGEVNFKSNCETLKVDRIEIWKFSTNKRETLVKSYPLKKNLYL</sequence>
<gene>
    <name evidence="1" type="ORF">GNF81_19150</name>
</gene>
<organism evidence="1 2">
    <name type="scientific">Clostridium perfringens</name>
    <dbReference type="NCBI Taxonomy" id="1502"/>
    <lineage>
        <taxon>Bacteria</taxon>
        <taxon>Bacillati</taxon>
        <taxon>Bacillota</taxon>
        <taxon>Clostridia</taxon>
        <taxon>Eubacteriales</taxon>
        <taxon>Clostridiaceae</taxon>
        <taxon>Clostridium</taxon>
    </lineage>
</organism>
<evidence type="ECO:0000313" key="2">
    <source>
        <dbReference type="Proteomes" id="UP001289066"/>
    </source>
</evidence>
<feature type="non-terminal residue" evidence="1">
    <location>
        <position position="1"/>
    </location>
</feature>
<comment type="caution">
    <text evidence="1">The sequence shown here is derived from an EMBL/GenBank/DDBJ whole genome shotgun (WGS) entry which is preliminary data.</text>
</comment>
<protein>
    <recommendedName>
        <fullName evidence="3">U6 snRNA phosphodiesterase</fullName>
    </recommendedName>
</protein>
<dbReference type="EMBL" id="WNVG01000940">
    <property type="protein sequence ID" value="MDZ5034809.1"/>
    <property type="molecule type" value="Genomic_DNA"/>
</dbReference>
<accession>A0AAW9IY44</accession>
<name>A0AAW9IY44_CLOPF</name>
<dbReference type="Proteomes" id="UP001289066">
    <property type="component" value="Unassembled WGS sequence"/>
</dbReference>
<dbReference type="RefSeq" id="WP_322413201.1">
    <property type="nucleotide sequence ID" value="NZ_WNVG01000940.1"/>
</dbReference>
<reference evidence="1" key="1">
    <citation type="submission" date="2019-11" db="EMBL/GenBank/DDBJ databases">
        <title>Characterization of Clostridium perfringens isolates from swine manure treated agricultural soils.</title>
        <authorList>
            <person name="Wushke S.T."/>
        </authorList>
    </citation>
    <scope>NUCLEOTIDE SEQUENCE</scope>
    <source>
        <strain evidence="1">X15</strain>
    </source>
</reference>